<evidence type="ECO:0000256" key="2">
    <source>
        <dbReference type="ARBA" id="ARBA00005170"/>
    </source>
</evidence>
<evidence type="ECO:0000256" key="7">
    <source>
        <dbReference type="ARBA" id="ARBA00023061"/>
    </source>
</evidence>
<dbReference type="EMBL" id="CP019609">
    <property type="protein sequence ID" value="AQP54398.1"/>
    <property type="molecule type" value="Genomic_DNA"/>
</dbReference>
<dbReference type="PANTHER" id="PTHR35524">
    <property type="entry name" value="ALPHA-ACETOLACTATE DECARBOXYLASE"/>
    <property type="match status" value="1"/>
</dbReference>
<dbReference type="UniPathway" id="UPA00626">
    <property type="reaction ID" value="UER00678"/>
</dbReference>
<dbReference type="NCBIfam" id="TIGR01252">
    <property type="entry name" value="acetolac_decarb"/>
    <property type="match status" value="1"/>
</dbReference>
<dbReference type="SUPFAM" id="SSF117856">
    <property type="entry name" value="AF0104/ALDC/Ptd012-like"/>
    <property type="match status" value="1"/>
</dbReference>
<dbReference type="STRING" id="633807.BW732_09270"/>
<name>A0A1Q2D7N1_9ENTE</name>
<accession>A0A1Q2D7N1</accession>
<dbReference type="PIRSF" id="PIRSF001332">
    <property type="entry name" value="Acetolac_decarb"/>
    <property type="match status" value="1"/>
</dbReference>
<dbReference type="OrthoDB" id="8612680at2"/>
<gene>
    <name evidence="10" type="ORF">BW732_09270</name>
</gene>
<dbReference type="KEGG" id="vpi:BW732_09270"/>
<keyword evidence="7 9" id="KW-0005">Acetoin biosynthesis</keyword>
<dbReference type="GO" id="GO:0047605">
    <property type="term" value="F:acetolactate decarboxylase activity"/>
    <property type="evidence" value="ECO:0007669"/>
    <property type="project" value="UniProtKB-UniRule"/>
</dbReference>
<dbReference type="InterPro" id="IPR005128">
    <property type="entry name" value="Acetolactate_a_deCO2ase"/>
</dbReference>
<evidence type="ECO:0000256" key="9">
    <source>
        <dbReference type="PIRNR" id="PIRNR001332"/>
    </source>
</evidence>
<evidence type="ECO:0000256" key="1">
    <source>
        <dbReference type="ARBA" id="ARBA00001784"/>
    </source>
</evidence>
<evidence type="ECO:0000256" key="4">
    <source>
        <dbReference type="ARBA" id="ARBA00013204"/>
    </source>
</evidence>
<reference evidence="10 11" key="1">
    <citation type="journal article" date="2010" name="Int. J. Syst. Evol. Microbiol.">
        <title>Vagococcus penaei sp. nov., isolated from spoilage microbiota of cooked shrimp (Penaeus vannamei).</title>
        <authorList>
            <person name="Jaffres E."/>
            <person name="Prevost H."/>
            <person name="Rossero A."/>
            <person name="Joffraud J.J."/>
            <person name="Dousset X."/>
        </authorList>
    </citation>
    <scope>NUCLEOTIDE SEQUENCE [LARGE SCALE GENOMIC DNA]</scope>
    <source>
        <strain evidence="10 11">CD276</strain>
    </source>
</reference>
<dbReference type="EC" id="4.1.1.5" evidence="4 9"/>
<keyword evidence="11" id="KW-1185">Reference proteome</keyword>
<sequence length="235" mass="26103">MENILYQHGTLGALMAGLMDGNLTMNDLLENGDFGIGTLHGLDGEVVVLNGRAYQARSTGEFVELNGSELTPYAAVTNFRANRYFFVDTPESSDKLKKNIFNHLLSPNLFAAIKISGVFDKMHVRVMPKQFPPYQKLVDVAKVQPEFTRNHVKGTIVGFFTPTLFQGTAAAGFHLHFIDETETFGGHILDFDLSHGLVEISDIETLTQHFPITDATFRDQTIDYSNVASEIEEAE</sequence>
<comment type="similarity">
    <text evidence="3 9">Belongs to the alpha-acetolactate decarboxylase family.</text>
</comment>
<comment type="pathway">
    <text evidence="2 9">Polyol metabolism; (R,R)-butane-2,3-diol biosynthesis; (R,R)-butane-2,3-diol from pyruvate: step 2/3.</text>
</comment>
<keyword evidence="8 9" id="KW-0456">Lyase</keyword>
<dbReference type="PANTHER" id="PTHR35524:SF1">
    <property type="entry name" value="ALPHA-ACETOLACTATE DECARBOXYLASE"/>
    <property type="match status" value="1"/>
</dbReference>
<evidence type="ECO:0000256" key="3">
    <source>
        <dbReference type="ARBA" id="ARBA00007106"/>
    </source>
</evidence>
<dbReference type="AlphaFoldDB" id="A0A1Q2D7N1"/>
<dbReference type="CDD" id="cd17299">
    <property type="entry name" value="acetolactate_decarboxylase"/>
    <property type="match status" value="1"/>
</dbReference>
<proteinExistence type="inferred from homology"/>
<organism evidence="10 11">
    <name type="scientific">Vagococcus penaei</name>
    <dbReference type="NCBI Taxonomy" id="633807"/>
    <lineage>
        <taxon>Bacteria</taxon>
        <taxon>Bacillati</taxon>
        <taxon>Bacillota</taxon>
        <taxon>Bacilli</taxon>
        <taxon>Lactobacillales</taxon>
        <taxon>Enterococcaceae</taxon>
        <taxon>Vagococcus</taxon>
    </lineage>
</organism>
<evidence type="ECO:0000313" key="10">
    <source>
        <dbReference type="EMBL" id="AQP54398.1"/>
    </source>
</evidence>
<evidence type="ECO:0000256" key="6">
    <source>
        <dbReference type="ARBA" id="ARBA00022793"/>
    </source>
</evidence>
<dbReference type="GO" id="GO:0045151">
    <property type="term" value="P:acetoin biosynthetic process"/>
    <property type="evidence" value="ECO:0007669"/>
    <property type="project" value="UniProtKB-UniRule"/>
</dbReference>
<dbReference type="RefSeq" id="WP_077276476.1">
    <property type="nucleotide sequence ID" value="NZ_CP019609.1"/>
</dbReference>
<evidence type="ECO:0000256" key="8">
    <source>
        <dbReference type="ARBA" id="ARBA00023239"/>
    </source>
</evidence>
<dbReference type="Gene3D" id="3.30.1330.80">
    <property type="entry name" value="Hypothetical protein, similar to alpha- acetolactate decarboxylase, domain 2"/>
    <property type="match status" value="2"/>
</dbReference>
<evidence type="ECO:0000256" key="5">
    <source>
        <dbReference type="ARBA" id="ARBA00020164"/>
    </source>
</evidence>
<protein>
    <recommendedName>
        <fullName evidence="5 9">Alpha-acetolactate decarboxylase</fullName>
        <ecNumber evidence="4 9">4.1.1.5</ecNumber>
    </recommendedName>
</protein>
<comment type="catalytic activity">
    <reaction evidence="1 9">
        <text>(2S)-2-acetolactate + H(+) = (R)-acetoin + CO2</text>
        <dbReference type="Rhea" id="RHEA:21580"/>
        <dbReference type="ChEBI" id="CHEBI:15378"/>
        <dbReference type="ChEBI" id="CHEBI:15686"/>
        <dbReference type="ChEBI" id="CHEBI:16526"/>
        <dbReference type="ChEBI" id="CHEBI:58476"/>
        <dbReference type="EC" id="4.1.1.5"/>
    </reaction>
</comment>
<keyword evidence="6 9" id="KW-0210">Decarboxylase</keyword>
<dbReference type="Pfam" id="PF03306">
    <property type="entry name" value="AAL_decarboxy"/>
    <property type="match status" value="1"/>
</dbReference>
<dbReference type="Proteomes" id="UP000188246">
    <property type="component" value="Chromosome"/>
</dbReference>
<evidence type="ECO:0000313" key="11">
    <source>
        <dbReference type="Proteomes" id="UP000188246"/>
    </source>
</evidence>